<feature type="domain" description="O-methyltransferase dimerisation" evidence="5">
    <location>
        <begin position="80"/>
        <end position="155"/>
    </location>
</feature>
<keyword evidence="3" id="KW-0949">S-adenosyl-L-methionine</keyword>
<dbReference type="InterPro" id="IPR036390">
    <property type="entry name" value="WH_DNA-bd_sf"/>
</dbReference>
<dbReference type="EMBL" id="LCWV01000012">
    <property type="protein sequence ID" value="PWI69329.1"/>
    <property type="molecule type" value="Genomic_DNA"/>
</dbReference>
<dbReference type="PANTHER" id="PTHR43712">
    <property type="entry name" value="PUTATIVE (AFU_ORTHOLOGUE AFUA_4G14580)-RELATED"/>
    <property type="match status" value="1"/>
</dbReference>
<dbReference type="OrthoDB" id="1606438at2759"/>
<dbReference type="PROSITE" id="PS51683">
    <property type="entry name" value="SAM_OMT_II"/>
    <property type="match status" value="1"/>
</dbReference>
<dbReference type="Gene3D" id="1.10.10.10">
    <property type="entry name" value="Winged helix-like DNA-binding domain superfamily/Winged helix DNA-binding domain"/>
    <property type="match status" value="1"/>
</dbReference>
<dbReference type="GO" id="GO:0032259">
    <property type="term" value="P:methylation"/>
    <property type="evidence" value="ECO:0007669"/>
    <property type="project" value="UniProtKB-KW"/>
</dbReference>
<reference evidence="8 10" key="2">
    <citation type="journal article" date="2016" name="Front. Microbiol.">
        <title>Genome and transcriptome sequences reveal the specific parasitism of the nematophagous Purpureocillium lilacinum 36-1.</title>
        <authorList>
            <person name="Xie J."/>
            <person name="Li S."/>
            <person name="Mo C."/>
            <person name="Xiao X."/>
            <person name="Peng D."/>
            <person name="Wang G."/>
            <person name="Xiao Y."/>
        </authorList>
    </citation>
    <scope>NUCLEOTIDE SEQUENCE [LARGE SCALE GENOMIC DNA]</scope>
    <source>
        <strain evidence="8 10">36-1</strain>
    </source>
</reference>
<dbReference type="RefSeq" id="XP_018173861.1">
    <property type="nucleotide sequence ID" value="XM_018327678.1"/>
</dbReference>
<dbReference type="EMBL" id="LSBH01000011">
    <property type="protein sequence ID" value="OAQ69403.1"/>
    <property type="molecule type" value="Genomic_DNA"/>
</dbReference>
<gene>
    <name evidence="8" type="ORF">PCL_00976</name>
    <name evidence="6" type="ORF">VFPBJ_10778</name>
    <name evidence="7" type="ORF">VFPFJ_10610</name>
</gene>
<dbReference type="SUPFAM" id="SSF53335">
    <property type="entry name" value="S-adenosyl-L-methionine-dependent methyltransferases"/>
    <property type="match status" value="1"/>
</dbReference>
<comment type="caution">
    <text evidence="6">The sequence shown here is derived from an EMBL/GenBank/DDBJ whole genome shotgun (WGS) entry which is preliminary data.</text>
</comment>
<dbReference type="GeneID" id="28892727"/>
<evidence type="ECO:0000256" key="2">
    <source>
        <dbReference type="ARBA" id="ARBA00022679"/>
    </source>
</evidence>
<proteinExistence type="predicted"/>
<dbReference type="InterPro" id="IPR016461">
    <property type="entry name" value="COMT-like"/>
</dbReference>
<evidence type="ECO:0000313" key="6">
    <source>
        <dbReference type="EMBL" id="OAQ69403.1"/>
    </source>
</evidence>
<sequence>MPSQPFGGESLATVLSNLQQTLRTSLEALKSANIAAELQGALHDDKRLPDKAIAGLASGTVDLLAEVEQLLQPAHLILADHFLGYTDTKCLVAANELHLADILVNGPLTVPELAKASNARADRLGQILMPLRNNGIFSYNPSTGQYANTHVSTLLRSDHWTQWHNWVDLYGNEFYDIARGIPKSVKSDATRWAAQINFDTDMNMFEYFNGQGWMPRLHRTLGGGATAMAPGIVEDYPWNEVKDKTVLDLGGGGGSFIATLLRNFPSMRGSIYDLPHVIAHSSDLFSKGGTFEDLTDRVPQANLIGGDFLKWVPPTEVYVMKWCLHDWTDEPAATILRNVRKAIVSGPVSRLVVFESILSDGRMGRLSRYGDINMMMTANGQERTEAQWRKLVEETGWKIDRIYPLRNAWVQAIDLRPA</sequence>
<dbReference type="Proteomes" id="UP000078340">
    <property type="component" value="Unassembled WGS sequence"/>
</dbReference>
<dbReference type="InterPro" id="IPR029063">
    <property type="entry name" value="SAM-dependent_MTases_sf"/>
</dbReference>
<dbReference type="PANTHER" id="PTHR43712:SF2">
    <property type="entry name" value="O-METHYLTRANSFERASE CICE"/>
    <property type="match status" value="1"/>
</dbReference>
<dbReference type="InterPro" id="IPR036388">
    <property type="entry name" value="WH-like_DNA-bd_sf"/>
</dbReference>
<dbReference type="OMA" id="MMMTANG"/>
<dbReference type="InterPro" id="IPR001077">
    <property type="entry name" value="COMT_C"/>
</dbReference>
<dbReference type="AlphaFoldDB" id="A0A179FWF2"/>
<evidence type="ECO:0000313" key="9">
    <source>
        <dbReference type="Proteomes" id="UP000078240"/>
    </source>
</evidence>
<dbReference type="Proteomes" id="UP000245956">
    <property type="component" value="Unassembled WGS sequence"/>
</dbReference>
<dbReference type="InterPro" id="IPR012967">
    <property type="entry name" value="COMT_dimerisation"/>
</dbReference>
<feature type="domain" description="O-methyltransferase C-terminal" evidence="4">
    <location>
        <begin position="245"/>
        <end position="397"/>
    </location>
</feature>
<evidence type="ECO:0000259" key="5">
    <source>
        <dbReference type="Pfam" id="PF08100"/>
    </source>
</evidence>
<evidence type="ECO:0000256" key="3">
    <source>
        <dbReference type="ARBA" id="ARBA00022691"/>
    </source>
</evidence>
<accession>A0A179FWF2</accession>
<evidence type="ECO:0000313" key="7">
    <source>
        <dbReference type="EMBL" id="OAQ76828.1"/>
    </source>
</evidence>
<dbReference type="KEGG" id="plj:28892727"/>
<protein>
    <submittedName>
        <fullName evidence="6">O-methyltransferase</fullName>
    </submittedName>
</protein>
<name>A0A179FWF2_PURLI</name>
<keyword evidence="2 6" id="KW-0808">Transferase</keyword>
<dbReference type="SUPFAM" id="SSF46785">
    <property type="entry name" value="Winged helix' DNA-binding domain"/>
    <property type="match status" value="1"/>
</dbReference>
<dbReference type="GO" id="GO:0008171">
    <property type="term" value="F:O-methyltransferase activity"/>
    <property type="evidence" value="ECO:0007669"/>
    <property type="project" value="InterPro"/>
</dbReference>
<dbReference type="Pfam" id="PF00891">
    <property type="entry name" value="Methyltransf_2"/>
    <property type="match status" value="1"/>
</dbReference>
<dbReference type="Proteomes" id="UP000078240">
    <property type="component" value="Unassembled WGS sequence"/>
</dbReference>
<dbReference type="GO" id="GO:0046983">
    <property type="term" value="F:protein dimerization activity"/>
    <property type="evidence" value="ECO:0007669"/>
    <property type="project" value="InterPro"/>
</dbReference>
<evidence type="ECO:0000313" key="8">
    <source>
        <dbReference type="EMBL" id="PWI69329.1"/>
    </source>
</evidence>
<evidence type="ECO:0000259" key="4">
    <source>
        <dbReference type="Pfam" id="PF00891"/>
    </source>
</evidence>
<reference evidence="8" key="1">
    <citation type="submission" date="2015-05" db="EMBL/GenBank/DDBJ databases">
        <authorList>
            <person name="Wang D.B."/>
            <person name="Wang M."/>
        </authorList>
    </citation>
    <scope>NUCLEOTIDE SEQUENCE</scope>
    <source>
        <strain evidence="8">36-1</strain>
    </source>
</reference>
<evidence type="ECO:0000256" key="1">
    <source>
        <dbReference type="ARBA" id="ARBA00022603"/>
    </source>
</evidence>
<reference evidence="6 9" key="3">
    <citation type="submission" date="2016-01" db="EMBL/GenBank/DDBJ databases">
        <title>Biosynthesis of antibiotic leucinostatins and their inhibition on Phytophthora in bio-control Purpureocillium lilacinum.</title>
        <authorList>
            <person name="Wang G."/>
            <person name="Liu Z."/>
            <person name="Lin R."/>
            <person name="Li E."/>
            <person name="Mao Z."/>
            <person name="Ling J."/>
            <person name="Yin W."/>
            <person name="Xie B."/>
        </authorList>
    </citation>
    <scope>NUCLEOTIDE SEQUENCE [LARGE SCALE GENOMIC DNA]</scope>
    <source>
        <strain evidence="6">PLBJ-1</strain>
        <strain evidence="7">PLFJ-1</strain>
    </source>
</reference>
<dbReference type="Gene3D" id="3.40.50.150">
    <property type="entry name" value="Vaccinia Virus protein VP39"/>
    <property type="match status" value="1"/>
</dbReference>
<evidence type="ECO:0000313" key="10">
    <source>
        <dbReference type="Proteomes" id="UP000245956"/>
    </source>
</evidence>
<organism evidence="6 9">
    <name type="scientific">Purpureocillium lilacinum</name>
    <name type="common">Paecilomyces lilacinus</name>
    <dbReference type="NCBI Taxonomy" id="33203"/>
    <lineage>
        <taxon>Eukaryota</taxon>
        <taxon>Fungi</taxon>
        <taxon>Dikarya</taxon>
        <taxon>Ascomycota</taxon>
        <taxon>Pezizomycotina</taxon>
        <taxon>Sordariomycetes</taxon>
        <taxon>Hypocreomycetidae</taxon>
        <taxon>Hypocreales</taxon>
        <taxon>Ophiocordycipitaceae</taxon>
        <taxon>Purpureocillium</taxon>
    </lineage>
</organism>
<dbReference type="EMBL" id="LSBI01000014">
    <property type="protein sequence ID" value="OAQ76828.1"/>
    <property type="molecule type" value="Genomic_DNA"/>
</dbReference>
<keyword evidence="1 6" id="KW-0489">Methyltransferase</keyword>
<dbReference type="Pfam" id="PF08100">
    <property type="entry name" value="Dimerisation"/>
    <property type="match status" value="1"/>
</dbReference>